<proteinExistence type="predicted"/>
<gene>
    <name evidence="2" type="ORF">SAMN05444008_12024</name>
</gene>
<protein>
    <submittedName>
        <fullName evidence="2">Uncharacterized protein</fullName>
    </submittedName>
</protein>
<dbReference type="Proteomes" id="UP000184368">
    <property type="component" value="Unassembled WGS sequence"/>
</dbReference>
<evidence type="ECO:0000313" key="3">
    <source>
        <dbReference type="Proteomes" id="UP000184368"/>
    </source>
</evidence>
<dbReference type="AlphaFoldDB" id="A0A1M5HR66"/>
<dbReference type="OrthoDB" id="798969at2"/>
<sequence>MSKEMKRIAKRTAPSGARISPVQRKLSREVRSAFEKAADGAMAIMGYVVAQEGEWVVKKYADGRQERLTRI</sequence>
<evidence type="ECO:0000256" key="1">
    <source>
        <dbReference type="SAM" id="MobiDB-lite"/>
    </source>
</evidence>
<keyword evidence="3" id="KW-1185">Reference proteome</keyword>
<name>A0A1M5HR66_9BACT</name>
<feature type="region of interest" description="Disordered" evidence="1">
    <location>
        <begin position="1"/>
        <end position="22"/>
    </location>
</feature>
<reference evidence="2 3" key="1">
    <citation type="submission" date="2016-11" db="EMBL/GenBank/DDBJ databases">
        <authorList>
            <person name="Jaros S."/>
            <person name="Januszkiewicz K."/>
            <person name="Wedrychowicz H."/>
        </authorList>
    </citation>
    <scope>NUCLEOTIDE SEQUENCE [LARGE SCALE GENOMIC DNA]</scope>
    <source>
        <strain evidence="2 3">DSM 26897</strain>
    </source>
</reference>
<evidence type="ECO:0000313" key="2">
    <source>
        <dbReference type="EMBL" id="SHG18461.1"/>
    </source>
</evidence>
<organism evidence="2 3">
    <name type="scientific">Cnuella takakiae</name>
    <dbReference type="NCBI Taxonomy" id="1302690"/>
    <lineage>
        <taxon>Bacteria</taxon>
        <taxon>Pseudomonadati</taxon>
        <taxon>Bacteroidota</taxon>
        <taxon>Chitinophagia</taxon>
        <taxon>Chitinophagales</taxon>
        <taxon>Chitinophagaceae</taxon>
        <taxon>Cnuella</taxon>
    </lineage>
</organism>
<dbReference type="RefSeq" id="WP_143157450.1">
    <property type="nucleotide sequence ID" value="NZ_FQUO01000020.1"/>
</dbReference>
<accession>A0A1M5HR66</accession>
<dbReference type="EMBL" id="FQUO01000020">
    <property type="protein sequence ID" value="SHG18461.1"/>
    <property type="molecule type" value="Genomic_DNA"/>
</dbReference>